<feature type="signal peptide" evidence="1">
    <location>
        <begin position="1"/>
        <end position="30"/>
    </location>
</feature>
<accession>A0A448I6G7</accession>
<dbReference type="Proteomes" id="UP000282551">
    <property type="component" value="Chromosome"/>
</dbReference>
<evidence type="ECO:0000259" key="2">
    <source>
        <dbReference type="Pfam" id="PF16525"/>
    </source>
</evidence>
<evidence type="ECO:0000313" key="3">
    <source>
        <dbReference type="EMBL" id="VEG47923.1"/>
    </source>
</evidence>
<dbReference type="PROSITE" id="PS51318">
    <property type="entry name" value="TAT"/>
    <property type="match status" value="1"/>
</dbReference>
<feature type="chain" id="PRO_5019098292" evidence="1">
    <location>
        <begin position="31"/>
        <end position="120"/>
    </location>
</feature>
<sequence>MSSIARRLAVGLIGTGAAAAILAVAPTVSADPLPPNCTAADLAGIASGVAASTSAYLFTHPEVNAFYTDLEGSDKAAITAAQDEYFEANPQVAAELAGIRAPLVDAQNRCGTSDTFDELP</sequence>
<dbReference type="Gene3D" id="1.20.20.20">
    <property type="entry name" value="Haemophore, haem-binding domain"/>
    <property type="match status" value="1"/>
</dbReference>
<feature type="domain" description="Haemophore haem-binding" evidence="2">
    <location>
        <begin position="35"/>
        <end position="111"/>
    </location>
</feature>
<dbReference type="Pfam" id="PF16525">
    <property type="entry name" value="MHB"/>
    <property type="match status" value="1"/>
</dbReference>
<reference evidence="3 4" key="1">
    <citation type="submission" date="2018-12" db="EMBL/GenBank/DDBJ databases">
        <authorList>
            <consortium name="Pathogen Informatics"/>
        </authorList>
    </citation>
    <scope>NUCLEOTIDE SEQUENCE [LARGE SCALE GENOMIC DNA]</scope>
    <source>
        <strain evidence="3 4">NCTC10485</strain>
    </source>
</reference>
<dbReference type="GO" id="GO:0020037">
    <property type="term" value="F:heme binding"/>
    <property type="evidence" value="ECO:0007669"/>
    <property type="project" value="InterPro"/>
</dbReference>
<dbReference type="AlphaFoldDB" id="A0A448I6G7"/>
<dbReference type="InterPro" id="IPR038378">
    <property type="entry name" value="MHB_sf"/>
</dbReference>
<protein>
    <submittedName>
        <fullName evidence="3">Membrane protein</fullName>
    </submittedName>
</protein>
<evidence type="ECO:0000256" key="1">
    <source>
        <dbReference type="SAM" id="SignalP"/>
    </source>
</evidence>
<evidence type="ECO:0000313" key="4">
    <source>
        <dbReference type="Proteomes" id="UP000282551"/>
    </source>
</evidence>
<name>A0A448I6G7_MYCCI</name>
<dbReference type="OrthoDB" id="7448035at2"/>
<keyword evidence="1" id="KW-0732">Signal</keyword>
<dbReference type="InterPro" id="IPR006311">
    <property type="entry name" value="TAT_signal"/>
</dbReference>
<dbReference type="NCBIfam" id="TIGR04529">
    <property type="entry name" value="MTB_hemophore"/>
    <property type="match status" value="1"/>
</dbReference>
<proteinExistence type="predicted"/>
<gene>
    <name evidence="3" type="ORF">NCTC10485_02215</name>
</gene>
<keyword evidence="4" id="KW-1185">Reference proteome</keyword>
<dbReference type="EMBL" id="LR134355">
    <property type="protein sequence ID" value="VEG47923.1"/>
    <property type="molecule type" value="Genomic_DNA"/>
</dbReference>
<dbReference type="RefSeq" id="WP_126333787.1">
    <property type="nucleotide sequence ID" value="NZ_AP022604.1"/>
</dbReference>
<organism evidence="3 4">
    <name type="scientific">Mycolicibacterium chitae</name>
    <name type="common">Mycobacterium chitae</name>
    <dbReference type="NCBI Taxonomy" id="1792"/>
    <lineage>
        <taxon>Bacteria</taxon>
        <taxon>Bacillati</taxon>
        <taxon>Actinomycetota</taxon>
        <taxon>Actinomycetes</taxon>
        <taxon>Mycobacteriales</taxon>
        <taxon>Mycobacteriaceae</taxon>
        <taxon>Mycolicibacterium</taxon>
    </lineage>
</organism>
<dbReference type="InterPro" id="IPR032407">
    <property type="entry name" value="MHB"/>
</dbReference>